<feature type="transmembrane region" description="Helical" evidence="1">
    <location>
        <begin position="132"/>
        <end position="148"/>
    </location>
</feature>
<feature type="transmembrane region" description="Helical" evidence="1">
    <location>
        <begin position="222"/>
        <end position="242"/>
    </location>
</feature>
<sequence length="297" mass="32643">MNKKGNRQEKISIDFRIIMAIAVTLIFWASAFAGIRVGLKAYSPGNLVFFRFLTASLVLLAYAIITHMPLPERKDLPAIFFLGFMGITVYQLALTFGELKVTAGSASLLIASGPIFTAILAMLILKEKIKPWGWAGILISFLGVSLVARGEGEGIKFEPAAFLILLAAISTSFYFVLQKPYLKKYSPLKFATYAIWSGTFFQIFFSHGLLQNIKDAPIEATLAIIYMGIFPAALAYITWTYVLSRIPASLAGSYLYLYPVLAILIAWIWLGEMPFFLSLAGGALALAGVIVVNVWGR</sequence>
<dbReference type="Pfam" id="PF00892">
    <property type="entry name" value="EamA"/>
    <property type="match status" value="2"/>
</dbReference>
<feature type="domain" description="EamA" evidence="2">
    <location>
        <begin position="18"/>
        <end position="148"/>
    </location>
</feature>
<feature type="transmembrane region" description="Helical" evidence="1">
    <location>
        <begin position="276"/>
        <end position="296"/>
    </location>
</feature>
<protein>
    <recommendedName>
        <fullName evidence="2">EamA domain-containing protein</fullName>
    </recommendedName>
</protein>
<comment type="caution">
    <text evidence="3">The sequence shown here is derived from an EMBL/GenBank/DDBJ whole genome shotgun (WGS) entry which is preliminary data.</text>
</comment>
<gene>
    <name evidence="3" type="ORF">S06H3_04354</name>
</gene>
<feature type="transmembrane region" description="Helical" evidence="1">
    <location>
        <begin position="47"/>
        <end position="65"/>
    </location>
</feature>
<feature type="transmembrane region" description="Helical" evidence="1">
    <location>
        <begin position="254"/>
        <end position="270"/>
    </location>
</feature>
<dbReference type="Gene3D" id="1.10.3730.20">
    <property type="match status" value="1"/>
</dbReference>
<dbReference type="PANTHER" id="PTHR12715:SF4">
    <property type="entry name" value="EAMA DOMAIN-CONTAINING PROTEIN"/>
    <property type="match status" value="1"/>
</dbReference>
<feature type="transmembrane region" description="Helical" evidence="1">
    <location>
        <begin position="190"/>
        <end position="210"/>
    </location>
</feature>
<evidence type="ECO:0000259" key="2">
    <source>
        <dbReference type="Pfam" id="PF00892"/>
    </source>
</evidence>
<dbReference type="EMBL" id="BARV01001520">
    <property type="protein sequence ID" value="GAH97161.1"/>
    <property type="molecule type" value="Genomic_DNA"/>
</dbReference>
<feature type="transmembrane region" description="Helical" evidence="1">
    <location>
        <begin position="77"/>
        <end position="97"/>
    </location>
</feature>
<accession>X1JQZ9</accession>
<feature type="transmembrane region" description="Helical" evidence="1">
    <location>
        <begin position="160"/>
        <end position="178"/>
    </location>
</feature>
<evidence type="ECO:0000256" key="1">
    <source>
        <dbReference type="SAM" id="Phobius"/>
    </source>
</evidence>
<dbReference type="InterPro" id="IPR052756">
    <property type="entry name" value="Alkyne_AA_exporter"/>
</dbReference>
<keyword evidence="1" id="KW-0812">Transmembrane</keyword>
<feature type="domain" description="EamA" evidence="2">
    <location>
        <begin position="160"/>
        <end position="293"/>
    </location>
</feature>
<feature type="transmembrane region" description="Helical" evidence="1">
    <location>
        <begin position="12"/>
        <end position="35"/>
    </location>
</feature>
<dbReference type="GO" id="GO:0016020">
    <property type="term" value="C:membrane"/>
    <property type="evidence" value="ECO:0007669"/>
    <property type="project" value="InterPro"/>
</dbReference>
<proteinExistence type="predicted"/>
<feature type="transmembrane region" description="Helical" evidence="1">
    <location>
        <begin position="103"/>
        <end position="125"/>
    </location>
</feature>
<keyword evidence="1" id="KW-0472">Membrane</keyword>
<keyword evidence="1" id="KW-1133">Transmembrane helix</keyword>
<name>X1JQZ9_9ZZZZ</name>
<dbReference type="AlphaFoldDB" id="X1JQZ9"/>
<dbReference type="PANTHER" id="PTHR12715">
    <property type="entry name" value="TRANSPORTER, DRUG/METABOLITE EXPORTER FAMILY"/>
    <property type="match status" value="1"/>
</dbReference>
<reference evidence="3" key="1">
    <citation type="journal article" date="2014" name="Front. Microbiol.">
        <title>High frequency of phylogenetically diverse reductive dehalogenase-homologous genes in deep subseafloor sedimentary metagenomes.</title>
        <authorList>
            <person name="Kawai M."/>
            <person name="Futagami T."/>
            <person name="Toyoda A."/>
            <person name="Takaki Y."/>
            <person name="Nishi S."/>
            <person name="Hori S."/>
            <person name="Arai W."/>
            <person name="Tsubouchi T."/>
            <person name="Morono Y."/>
            <person name="Uchiyama I."/>
            <person name="Ito T."/>
            <person name="Fujiyama A."/>
            <person name="Inagaki F."/>
            <person name="Takami H."/>
        </authorList>
    </citation>
    <scope>NUCLEOTIDE SEQUENCE</scope>
    <source>
        <strain evidence="3">Expedition CK06-06</strain>
    </source>
</reference>
<dbReference type="InterPro" id="IPR037185">
    <property type="entry name" value="EmrE-like"/>
</dbReference>
<dbReference type="SUPFAM" id="SSF103481">
    <property type="entry name" value="Multidrug resistance efflux transporter EmrE"/>
    <property type="match status" value="2"/>
</dbReference>
<organism evidence="3">
    <name type="scientific">marine sediment metagenome</name>
    <dbReference type="NCBI Taxonomy" id="412755"/>
    <lineage>
        <taxon>unclassified sequences</taxon>
        <taxon>metagenomes</taxon>
        <taxon>ecological metagenomes</taxon>
    </lineage>
</organism>
<dbReference type="InterPro" id="IPR000620">
    <property type="entry name" value="EamA_dom"/>
</dbReference>
<evidence type="ECO:0000313" key="3">
    <source>
        <dbReference type="EMBL" id="GAH97161.1"/>
    </source>
</evidence>